<accession>A0AAQ3SKZ0</accession>
<evidence type="ECO:0000313" key="3">
    <source>
        <dbReference type="Proteomes" id="UP001341281"/>
    </source>
</evidence>
<protein>
    <submittedName>
        <fullName evidence="2">Uncharacterized protein</fullName>
    </submittedName>
</protein>
<organism evidence="2 3">
    <name type="scientific">Paspalum notatum var. saurae</name>
    <dbReference type="NCBI Taxonomy" id="547442"/>
    <lineage>
        <taxon>Eukaryota</taxon>
        <taxon>Viridiplantae</taxon>
        <taxon>Streptophyta</taxon>
        <taxon>Embryophyta</taxon>
        <taxon>Tracheophyta</taxon>
        <taxon>Spermatophyta</taxon>
        <taxon>Magnoliopsida</taxon>
        <taxon>Liliopsida</taxon>
        <taxon>Poales</taxon>
        <taxon>Poaceae</taxon>
        <taxon>PACMAD clade</taxon>
        <taxon>Panicoideae</taxon>
        <taxon>Andropogonodae</taxon>
        <taxon>Paspaleae</taxon>
        <taxon>Paspalinae</taxon>
        <taxon>Paspalum</taxon>
    </lineage>
</organism>
<feature type="region of interest" description="Disordered" evidence="1">
    <location>
        <begin position="97"/>
        <end position="116"/>
    </location>
</feature>
<feature type="region of interest" description="Disordered" evidence="1">
    <location>
        <begin position="1"/>
        <end position="46"/>
    </location>
</feature>
<feature type="region of interest" description="Disordered" evidence="1">
    <location>
        <begin position="290"/>
        <end position="329"/>
    </location>
</feature>
<feature type="compositionally biased region" description="Acidic residues" evidence="1">
    <location>
        <begin position="310"/>
        <end position="319"/>
    </location>
</feature>
<proteinExistence type="predicted"/>
<name>A0AAQ3SKZ0_PASNO</name>
<feature type="compositionally biased region" description="Acidic residues" evidence="1">
    <location>
        <begin position="16"/>
        <end position="29"/>
    </location>
</feature>
<evidence type="ECO:0000256" key="1">
    <source>
        <dbReference type="SAM" id="MobiDB-lite"/>
    </source>
</evidence>
<keyword evidence="3" id="KW-1185">Reference proteome</keyword>
<sequence>MHIDHGIEEQTQEQPLIEEPEDQEPDPQPEEYPQAAPDFASKEANPSEEGVDWNLIALDSLAALALAPTLGTYGVPLLCLCWRRDLLSSGMVRTKQTARKAVGGRGRPLPPVTHTPPLVEDGLLHTRCREDCSLSRILCRALQEMGHRPCPFYSVQTAPREGSYWARVVIPHSNSVNPHTIVVYGTNEEEAYQKAVMSAITFLSPEEDAARSVLRYLPTQEMDDEWVHRHDMLKARNDTRPYAACMEFASEMHGMYDRAEGRSRFYFHRHVEARARVEELEGQVAQLQQRLAVYEPPPTEQDPQDRESSEPMEMEEEGEGSVPTGRSAT</sequence>
<evidence type="ECO:0000313" key="2">
    <source>
        <dbReference type="EMBL" id="WVZ52848.1"/>
    </source>
</evidence>
<dbReference type="Proteomes" id="UP001341281">
    <property type="component" value="Chromosome 01"/>
</dbReference>
<dbReference type="EMBL" id="CP144745">
    <property type="protein sequence ID" value="WVZ52848.1"/>
    <property type="molecule type" value="Genomic_DNA"/>
</dbReference>
<reference evidence="2 3" key="1">
    <citation type="submission" date="2024-02" db="EMBL/GenBank/DDBJ databases">
        <title>High-quality chromosome-scale genome assembly of Pensacola bahiagrass (Paspalum notatum Flugge var. saurae).</title>
        <authorList>
            <person name="Vega J.M."/>
            <person name="Podio M."/>
            <person name="Orjuela J."/>
            <person name="Siena L.A."/>
            <person name="Pessino S.C."/>
            <person name="Combes M.C."/>
            <person name="Mariac C."/>
            <person name="Albertini E."/>
            <person name="Pupilli F."/>
            <person name="Ortiz J.P.A."/>
            <person name="Leblanc O."/>
        </authorList>
    </citation>
    <scope>NUCLEOTIDE SEQUENCE [LARGE SCALE GENOMIC DNA]</scope>
    <source>
        <strain evidence="2">R1</strain>
        <tissue evidence="2">Leaf</tissue>
    </source>
</reference>
<dbReference type="AlphaFoldDB" id="A0AAQ3SKZ0"/>
<gene>
    <name evidence="2" type="ORF">U9M48_003867</name>
</gene>